<evidence type="ECO:0000313" key="3">
    <source>
        <dbReference type="Proteomes" id="UP001430149"/>
    </source>
</evidence>
<evidence type="ECO:0000313" key="2">
    <source>
        <dbReference type="EMBL" id="MBM7126250.1"/>
    </source>
</evidence>
<dbReference type="Pfam" id="PF13302">
    <property type="entry name" value="Acetyltransf_3"/>
    <property type="match status" value="1"/>
</dbReference>
<dbReference type="InterPro" id="IPR016181">
    <property type="entry name" value="Acyl_CoA_acyltransferase"/>
</dbReference>
<dbReference type="PANTHER" id="PTHR43415:SF3">
    <property type="entry name" value="GNAT-FAMILY ACETYLTRANSFERASE"/>
    <property type="match status" value="1"/>
</dbReference>
<dbReference type="Gene3D" id="3.40.630.30">
    <property type="match status" value="1"/>
</dbReference>
<dbReference type="EMBL" id="JADIKE010000036">
    <property type="protein sequence ID" value="MBM7126250.1"/>
    <property type="molecule type" value="Genomic_DNA"/>
</dbReference>
<evidence type="ECO:0000259" key="1">
    <source>
        <dbReference type="PROSITE" id="PS51186"/>
    </source>
</evidence>
<proteinExistence type="predicted"/>
<dbReference type="PROSITE" id="PS51186">
    <property type="entry name" value="GNAT"/>
    <property type="match status" value="1"/>
</dbReference>
<dbReference type="RefSeq" id="WP_204682781.1">
    <property type="nucleotide sequence ID" value="NZ_BSNR01000002.1"/>
</dbReference>
<gene>
    <name evidence="2" type="ORF">ISP19_12795</name>
</gene>
<reference evidence="2" key="1">
    <citation type="submission" date="2020-10" db="EMBL/GenBank/DDBJ databases">
        <title>Phylogeny of dyella-like bacteria.</title>
        <authorList>
            <person name="Fu J."/>
        </authorList>
    </citation>
    <scope>NUCLEOTIDE SEQUENCE</scope>
    <source>
        <strain evidence="2">DHOC52</strain>
    </source>
</reference>
<name>A0ABS2K6B3_9GAMM</name>
<comment type="caution">
    <text evidence="2">The sequence shown here is derived from an EMBL/GenBank/DDBJ whole genome shotgun (WGS) entry which is preliminary data.</text>
</comment>
<dbReference type="Proteomes" id="UP001430149">
    <property type="component" value="Unassembled WGS sequence"/>
</dbReference>
<sequence>MKQPIPPFSHGPIRLRLLQEDDLPATLEWRNRDGARQQFFSGELISWDHHVAWFTRYADKNDDFVFIAEELESGQRIGQVSLYDVNLAHADAEVGRFIVAPEFAGRGLMRAAIEALSLLAATSLGLHRLRLEVKASNSRAYQLYESLRFEVTERSDSVIHMERKLADGP</sequence>
<protein>
    <submittedName>
        <fullName evidence="2">GNAT family N-acetyltransferase</fullName>
    </submittedName>
</protein>
<dbReference type="InterPro" id="IPR000182">
    <property type="entry name" value="GNAT_dom"/>
</dbReference>
<keyword evidence="3" id="KW-1185">Reference proteome</keyword>
<feature type="domain" description="N-acetyltransferase" evidence="1">
    <location>
        <begin position="13"/>
        <end position="166"/>
    </location>
</feature>
<organism evidence="2 3">
    <name type="scientific">Dyella flava</name>
    <dbReference type="NCBI Taxonomy" id="1920170"/>
    <lineage>
        <taxon>Bacteria</taxon>
        <taxon>Pseudomonadati</taxon>
        <taxon>Pseudomonadota</taxon>
        <taxon>Gammaproteobacteria</taxon>
        <taxon>Lysobacterales</taxon>
        <taxon>Rhodanobacteraceae</taxon>
        <taxon>Dyella</taxon>
    </lineage>
</organism>
<dbReference type="CDD" id="cd04301">
    <property type="entry name" value="NAT_SF"/>
    <property type="match status" value="1"/>
</dbReference>
<dbReference type="SUPFAM" id="SSF55729">
    <property type="entry name" value="Acyl-CoA N-acyltransferases (Nat)"/>
    <property type="match status" value="1"/>
</dbReference>
<accession>A0ABS2K6B3</accession>
<dbReference type="PANTHER" id="PTHR43415">
    <property type="entry name" value="SPERMIDINE N(1)-ACETYLTRANSFERASE"/>
    <property type="match status" value="1"/>
</dbReference>